<dbReference type="PANTHER" id="PTHR43156:SF2">
    <property type="entry name" value="STAGE II SPORULATION PROTEIN E"/>
    <property type="match status" value="1"/>
</dbReference>
<dbReference type="Gene3D" id="1.10.287.130">
    <property type="match status" value="1"/>
</dbReference>
<dbReference type="InterPro" id="IPR003661">
    <property type="entry name" value="HisK_dim/P_dom"/>
</dbReference>
<dbReference type="EMBL" id="JAVMIP010000022">
    <property type="protein sequence ID" value="MDS3862147.1"/>
    <property type="molecule type" value="Genomic_DNA"/>
</dbReference>
<feature type="modified residue" description="4-aspartylphosphate" evidence="10">
    <location>
        <position position="242"/>
    </location>
</feature>
<dbReference type="Pfam" id="PF00072">
    <property type="entry name" value="Response_reg"/>
    <property type="match status" value="1"/>
</dbReference>
<dbReference type="InterPro" id="IPR001932">
    <property type="entry name" value="PPM-type_phosphatase-like_dom"/>
</dbReference>
<keyword evidence="13" id="KW-1185">Reference proteome</keyword>
<dbReference type="AlphaFoldDB" id="A0AAE4FV66"/>
<keyword evidence="6" id="KW-0418">Kinase</keyword>
<evidence type="ECO:0000256" key="6">
    <source>
        <dbReference type="ARBA" id="ARBA00022777"/>
    </source>
</evidence>
<dbReference type="RefSeq" id="WP_322879359.1">
    <property type="nucleotide sequence ID" value="NZ_JAVMIP010000022.1"/>
</dbReference>
<evidence type="ECO:0000256" key="3">
    <source>
        <dbReference type="ARBA" id="ARBA00022553"/>
    </source>
</evidence>
<sequence length="601" mass="67464">MSTSESDSVSASHQQVTEVLSLLRHELRTPVNGILGYSEIILDDLEGDESLSSNQTIINALNSLQICGQKILTNVNNHLVISTELVNNFESDFITVINLLTHDIVPIIDDIFEDCEILHHEEQLKASGTDIEKIESSTKNLKKIINLISQIKIASAEDILCIFRGENKHIENVQVNNPQNNRLKSDSEQKFGVILVVDDVENNRVLFSRQLQRQGYEVDTAVDGYQALEKLSHRAYDLILLDYMMPELNGFQVLSRLKSDQKLRHIPVIMISANDEIDQVIRCIEIGAEDYLPKPLNSTLLRARITSTLDKKQLRDREQDYLRQVESLSAKMTKELEMGRQMQLNFLPRELVQHPSWQFSAFFKPARQVAGDFYDLFELTENRVGIVIADVCDKGVGAALFMALFRSLIRIFSFQIQMGHRATFSPCSDSLSDLPILKPEQILAAIALTNDYVAIHHGDLSMFATLFFGILDLNTGELAYINGGHEPLIIISSDGKIKEHLKATGPAVGMMPQITFRTANTQIEPGETLIGYTDGVSEARDQEGKFFSKDQLYQIIQKPFNSGSGLIEMIKVSVLSHIDTAEQFDDITLLAIHHRGSPSPS</sequence>
<comment type="catalytic activity">
    <reaction evidence="1">
        <text>ATP + protein L-histidine = ADP + protein N-phospho-L-histidine.</text>
        <dbReference type="EC" id="2.7.13.3"/>
    </reaction>
</comment>
<keyword evidence="8" id="KW-0067">ATP-binding</keyword>
<dbReference type="SMART" id="SM00448">
    <property type="entry name" value="REC"/>
    <property type="match status" value="1"/>
</dbReference>
<reference evidence="13" key="1">
    <citation type="submission" date="2023-07" db="EMBL/GenBank/DDBJ databases">
        <authorList>
            <person name="Luz R."/>
            <person name="Cordeiro R."/>
            <person name="Fonseca A."/>
            <person name="Goncalves V."/>
        </authorList>
    </citation>
    <scope>NUCLEOTIDE SEQUENCE [LARGE SCALE GENOMIC DNA]</scope>
    <source>
        <strain evidence="13">BACA0444</strain>
    </source>
</reference>
<dbReference type="InterPro" id="IPR001789">
    <property type="entry name" value="Sig_transdc_resp-reg_receiver"/>
</dbReference>
<dbReference type="GO" id="GO:0005524">
    <property type="term" value="F:ATP binding"/>
    <property type="evidence" value="ECO:0007669"/>
    <property type="project" value="UniProtKB-KW"/>
</dbReference>
<keyword evidence="3 10" id="KW-0597">Phosphoprotein</keyword>
<dbReference type="Gene3D" id="3.40.50.2300">
    <property type="match status" value="1"/>
</dbReference>
<evidence type="ECO:0000256" key="9">
    <source>
        <dbReference type="ARBA" id="ARBA00023012"/>
    </source>
</evidence>
<keyword evidence="5" id="KW-0547">Nucleotide-binding</keyword>
<organism evidence="12 13">
    <name type="scientific">Pseudocalidococcus azoricus BACA0444</name>
    <dbReference type="NCBI Taxonomy" id="2918990"/>
    <lineage>
        <taxon>Bacteria</taxon>
        <taxon>Bacillati</taxon>
        <taxon>Cyanobacteriota</taxon>
        <taxon>Cyanophyceae</taxon>
        <taxon>Acaryochloridales</taxon>
        <taxon>Thermosynechococcaceae</taxon>
        <taxon>Pseudocalidococcus</taxon>
        <taxon>Pseudocalidococcus azoricus</taxon>
    </lineage>
</organism>
<dbReference type="FunFam" id="3.40.50.2300:FF:000121">
    <property type="entry name" value="Sensor histidine kinase RcsC"/>
    <property type="match status" value="1"/>
</dbReference>
<dbReference type="Proteomes" id="UP001268256">
    <property type="component" value="Unassembled WGS sequence"/>
</dbReference>
<protein>
    <recommendedName>
        <fullName evidence="2">histidine kinase</fullName>
        <ecNumber evidence="2">2.7.13.3</ecNumber>
    </recommendedName>
</protein>
<keyword evidence="9" id="KW-0902">Two-component regulatory system</keyword>
<gene>
    <name evidence="12" type="ORF">RIF25_15200</name>
</gene>
<evidence type="ECO:0000256" key="5">
    <source>
        <dbReference type="ARBA" id="ARBA00022741"/>
    </source>
</evidence>
<evidence type="ECO:0000313" key="12">
    <source>
        <dbReference type="EMBL" id="MDS3862147.1"/>
    </source>
</evidence>
<dbReference type="InterPro" id="IPR036097">
    <property type="entry name" value="HisK_dim/P_sf"/>
</dbReference>
<evidence type="ECO:0000256" key="2">
    <source>
        <dbReference type="ARBA" id="ARBA00012438"/>
    </source>
</evidence>
<dbReference type="InterPro" id="IPR052016">
    <property type="entry name" value="Bact_Sigma-Reg"/>
</dbReference>
<proteinExistence type="predicted"/>
<comment type="caution">
    <text evidence="12">The sequence shown here is derived from an EMBL/GenBank/DDBJ whole genome shotgun (WGS) entry which is preliminary data.</text>
</comment>
<accession>A0AAE4FV66</accession>
<name>A0AAE4FV66_9CYAN</name>
<evidence type="ECO:0000256" key="8">
    <source>
        <dbReference type="ARBA" id="ARBA00022840"/>
    </source>
</evidence>
<evidence type="ECO:0000256" key="7">
    <source>
        <dbReference type="ARBA" id="ARBA00022801"/>
    </source>
</evidence>
<dbReference type="CDD" id="cd00082">
    <property type="entry name" value="HisKA"/>
    <property type="match status" value="1"/>
</dbReference>
<dbReference type="SMART" id="SM00331">
    <property type="entry name" value="PP2C_SIG"/>
    <property type="match status" value="1"/>
</dbReference>
<evidence type="ECO:0000256" key="10">
    <source>
        <dbReference type="PROSITE-ProRule" id="PRU00169"/>
    </source>
</evidence>
<dbReference type="Pfam" id="PF07228">
    <property type="entry name" value="SpoIIE"/>
    <property type="match status" value="1"/>
</dbReference>
<dbReference type="GO" id="GO:0016791">
    <property type="term" value="F:phosphatase activity"/>
    <property type="evidence" value="ECO:0007669"/>
    <property type="project" value="TreeGrafter"/>
</dbReference>
<dbReference type="Gene3D" id="3.60.40.10">
    <property type="entry name" value="PPM-type phosphatase domain"/>
    <property type="match status" value="1"/>
</dbReference>
<evidence type="ECO:0000256" key="4">
    <source>
        <dbReference type="ARBA" id="ARBA00022679"/>
    </source>
</evidence>
<dbReference type="InterPro" id="IPR036457">
    <property type="entry name" value="PPM-type-like_dom_sf"/>
</dbReference>
<evidence type="ECO:0000256" key="1">
    <source>
        <dbReference type="ARBA" id="ARBA00000085"/>
    </source>
</evidence>
<dbReference type="SMART" id="SM00388">
    <property type="entry name" value="HisKA"/>
    <property type="match status" value="1"/>
</dbReference>
<feature type="domain" description="Response regulatory" evidence="11">
    <location>
        <begin position="193"/>
        <end position="309"/>
    </location>
</feature>
<dbReference type="SUPFAM" id="SSF47384">
    <property type="entry name" value="Homodimeric domain of signal transducing histidine kinase"/>
    <property type="match status" value="1"/>
</dbReference>
<evidence type="ECO:0000313" key="13">
    <source>
        <dbReference type="Proteomes" id="UP001268256"/>
    </source>
</evidence>
<keyword evidence="7" id="KW-0378">Hydrolase</keyword>
<dbReference type="SUPFAM" id="SSF52172">
    <property type="entry name" value="CheY-like"/>
    <property type="match status" value="1"/>
</dbReference>
<dbReference type="PANTHER" id="PTHR43156">
    <property type="entry name" value="STAGE II SPORULATION PROTEIN E-RELATED"/>
    <property type="match status" value="1"/>
</dbReference>
<evidence type="ECO:0000259" key="11">
    <source>
        <dbReference type="PROSITE" id="PS50110"/>
    </source>
</evidence>
<dbReference type="EC" id="2.7.13.3" evidence="2"/>
<dbReference type="GO" id="GO:0000155">
    <property type="term" value="F:phosphorelay sensor kinase activity"/>
    <property type="evidence" value="ECO:0007669"/>
    <property type="project" value="InterPro"/>
</dbReference>
<keyword evidence="4" id="KW-0808">Transferase</keyword>
<dbReference type="InterPro" id="IPR011006">
    <property type="entry name" value="CheY-like_superfamily"/>
</dbReference>
<dbReference type="PROSITE" id="PS50110">
    <property type="entry name" value="RESPONSE_REGULATORY"/>
    <property type="match status" value="1"/>
</dbReference>
<dbReference type="Pfam" id="PF00512">
    <property type="entry name" value="HisKA"/>
    <property type="match status" value="1"/>
</dbReference>